<dbReference type="PANTHER" id="PTHR31935">
    <property type="entry name" value="COILED-COIL DOMAIN-CONTAINING PROTEIN 13"/>
    <property type="match status" value="1"/>
</dbReference>
<dbReference type="GO" id="GO:1905515">
    <property type="term" value="P:non-motile cilium assembly"/>
    <property type="evidence" value="ECO:0007669"/>
    <property type="project" value="TreeGrafter"/>
</dbReference>
<gene>
    <name evidence="2" type="primary">CCDC13</name>
</gene>
<name>A0A1A7Z1X6_9TELE</name>
<reference evidence="2" key="2">
    <citation type="submission" date="2016-06" db="EMBL/GenBank/DDBJ databases">
        <title>The genome of a short-lived fish provides insights into sex chromosome evolution and the genetic control of aging.</title>
        <authorList>
            <person name="Reichwald K."/>
            <person name="Felder M."/>
            <person name="Petzold A."/>
            <person name="Koch P."/>
            <person name="Groth M."/>
            <person name="Platzer M."/>
        </authorList>
    </citation>
    <scope>NUCLEOTIDE SEQUENCE</scope>
    <source>
        <tissue evidence="2">Brain</tissue>
    </source>
</reference>
<proteinExistence type="predicted"/>
<dbReference type="EMBL" id="HADX01014124">
    <property type="protein sequence ID" value="SBP36356.1"/>
    <property type="molecule type" value="Transcribed_RNA"/>
</dbReference>
<keyword evidence="1" id="KW-0175">Coiled coil</keyword>
<evidence type="ECO:0000313" key="2">
    <source>
        <dbReference type="EMBL" id="SBP36356.1"/>
    </source>
</evidence>
<protein>
    <submittedName>
        <fullName evidence="2">Coiled-coil domain containing 13</fullName>
    </submittedName>
</protein>
<evidence type="ECO:0000256" key="1">
    <source>
        <dbReference type="SAM" id="Coils"/>
    </source>
</evidence>
<reference evidence="2" key="1">
    <citation type="submission" date="2016-05" db="EMBL/GenBank/DDBJ databases">
        <authorList>
            <person name="Lavstsen T."/>
            <person name="Jespersen J.S."/>
        </authorList>
    </citation>
    <scope>NUCLEOTIDE SEQUENCE</scope>
    <source>
        <tissue evidence="2">Brain</tissue>
    </source>
</reference>
<sequence>MLKAQVSTLLETSKQKEELMGAMLKQQSQTQMVLKQFSQQQKDGDLPQRITSADSVSKYGHRLVVPGMGNNIEYKSLSCPQCSADVSLLMTQSDEYKILSSEKDRLLEMVQVLQIKEMKMNQKCLEGEKKYQEERRKLMVLQQELERMKVDAK</sequence>
<organism evidence="2">
    <name type="scientific">Iconisemion striatum</name>
    <dbReference type="NCBI Taxonomy" id="60296"/>
    <lineage>
        <taxon>Eukaryota</taxon>
        <taxon>Metazoa</taxon>
        <taxon>Chordata</taxon>
        <taxon>Craniata</taxon>
        <taxon>Vertebrata</taxon>
        <taxon>Euteleostomi</taxon>
        <taxon>Actinopterygii</taxon>
        <taxon>Neopterygii</taxon>
        <taxon>Teleostei</taxon>
        <taxon>Neoteleostei</taxon>
        <taxon>Acanthomorphata</taxon>
        <taxon>Ovalentaria</taxon>
        <taxon>Atherinomorphae</taxon>
        <taxon>Cyprinodontiformes</taxon>
        <taxon>Nothobranchiidae</taxon>
        <taxon>Iconisemion</taxon>
    </lineage>
</organism>
<dbReference type="InterPro" id="IPR038929">
    <property type="entry name" value="CCDC13"/>
</dbReference>
<dbReference type="AlphaFoldDB" id="A0A1A7Z1X6"/>
<dbReference type="PANTHER" id="PTHR31935:SF1">
    <property type="entry name" value="COILED-COIL DOMAIN-CONTAINING PROTEIN 13"/>
    <property type="match status" value="1"/>
</dbReference>
<accession>A0A1A7Z1X6</accession>
<dbReference type="GO" id="GO:0034451">
    <property type="term" value="C:centriolar satellite"/>
    <property type="evidence" value="ECO:0007669"/>
    <property type="project" value="TreeGrafter"/>
</dbReference>
<dbReference type="GO" id="GO:0031122">
    <property type="term" value="P:cytoplasmic microtubule organization"/>
    <property type="evidence" value="ECO:0007669"/>
    <property type="project" value="TreeGrafter"/>
</dbReference>
<feature type="coiled-coil region" evidence="1">
    <location>
        <begin position="124"/>
        <end position="151"/>
    </location>
</feature>